<dbReference type="RefSeq" id="WP_310302456.1">
    <property type="nucleotide sequence ID" value="NZ_BAAAXB010000001.1"/>
</dbReference>
<reference evidence="3 4" key="1">
    <citation type="submission" date="2023-07" db="EMBL/GenBank/DDBJ databases">
        <title>Sequencing the genomes of 1000 actinobacteria strains.</title>
        <authorList>
            <person name="Klenk H.-P."/>
        </authorList>
    </citation>
    <scope>NUCLEOTIDE SEQUENCE [LARGE SCALE GENOMIC DNA]</scope>
    <source>
        <strain evidence="3 4">DSM 43749</strain>
    </source>
</reference>
<dbReference type="SUPFAM" id="SSF56024">
    <property type="entry name" value="Phospholipase D/nuclease"/>
    <property type="match status" value="2"/>
</dbReference>
<evidence type="ECO:0000313" key="4">
    <source>
        <dbReference type="Proteomes" id="UP001268819"/>
    </source>
</evidence>
<dbReference type="Gene3D" id="3.30.870.10">
    <property type="entry name" value="Endonuclease Chain A"/>
    <property type="match status" value="2"/>
</dbReference>
<protein>
    <submittedName>
        <fullName evidence="3">Phosphatidylserine/phosphatidylglycerophosphate/ cardiolipin synthase-like enzyme</fullName>
    </submittedName>
</protein>
<sequence>MSNAERVTIYIPCDVVAIRVRLGFADTLTPTEKIILKAVHAGAATLGELAAMLGLPQRMLVDFAQDLWKAGYLMVIRSKAGVRVSAEVERHIEAGTLDKLASAEVVDTTRNLMVDKLTNEIRPVTGPKTPVQRRFAVPVENSPTRLADLTTADLLAAMERDLAHEARRRKRVDGSGNREQTGFAREQRVISAHLSPAGLESVGRRWLPVEVRPAIDPMDEALTVTVVDAAFSQAQRAAIEEQLGRLVAARPQDDFFRALRGQAPPGLAEAPSLAEAAARLREQAVAAATIPAGQRRNWHLSLLDLDRRLDAQLNELAGREVTATAVVGDRHTDALVELIGKARAQLVITAPWISYDGLSAVLPALRLALQRGVDVFLLWGISHDQVLEGRVSGLLYDTTLRSASGPSVGRLHVPGTASHNRVLSASGDDTIAGSSRTHAKVAVADADLALITSWNMLNRPDASQEVGVLLADARGGPSRAVRDVLRWARSIVPDYRTSGLVLVTEQDFALREGTSRPQRDRPARRSGLPEVHRRVPPSEPDDGEGQASANAAKGWSKAWVDHADRLAAEVAARTTADARIVVDGTHRDLLKQAVRSATFRLAITSDQLSDQVVDDRFVAALRATLERGVEVAVRYARPHRDDVRAPDSNGSPAPPPPTRAESALAVLRADFPGLCTVERVKLHAKVLLWDDEVVVGSFNFLSFEGFFTSGPTHRRRSEVSARITSRALTDELAAVIGLVRPRPARTELPPAPAAQGAYLTVQLILNDVAAGVEHATAVAKHLVPVTDPWPVLERLAEDADRGLLRVAAATCLSLDGAAATRSGRTRWVRWLVEDLWSDGRYVEALVLRRLVDDETARPRLALAALAAARGGAVYPKALHNALSLLDDSTGGTPQHRVAEAAVLLAAAVEQVLWSGGVDARDNLELVLSEVVDDASGDELGIRPWKELGEAVHRYAVDSYAIPVPIEAIRLELARRQDFDTRDRAWARLRTTLDRAEHTHFENTASLRTHLHLFNGADGVFTRLKDVVAERRTASLSLWVADPALRDVGALIDAAAAVAAPGVEPMYGTYRKRYTKLLESVIREARAVVVGLADFADDGGPDIETARLLEVARPLAEAVARGRADLVAQADNSAEVEAGFLVTVAESFDELAAWAEKEAGRV</sequence>
<feature type="region of interest" description="Disordered" evidence="1">
    <location>
        <begin position="512"/>
        <end position="554"/>
    </location>
</feature>
<feature type="region of interest" description="Disordered" evidence="1">
    <location>
        <begin position="640"/>
        <end position="659"/>
    </location>
</feature>
<dbReference type="PANTHER" id="PTHR21248">
    <property type="entry name" value="CARDIOLIPIN SYNTHASE"/>
    <property type="match status" value="1"/>
</dbReference>
<evidence type="ECO:0000313" key="3">
    <source>
        <dbReference type="EMBL" id="MDR6591794.1"/>
    </source>
</evidence>
<dbReference type="PANTHER" id="PTHR21248:SF22">
    <property type="entry name" value="PHOSPHOLIPASE D"/>
    <property type="match status" value="1"/>
</dbReference>
<name>A0ABU1PPI6_9PSEU</name>
<gene>
    <name evidence="3" type="ORF">J2S66_000178</name>
</gene>
<feature type="compositionally biased region" description="Basic and acidic residues" evidence="1">
    <location>
        <begin position="512"/>
        <end position="523"/>
    </location>
</feature>
<evidence type="ECO:0000259" key="2">
    <source>
        <dbReference type="PROSITE" id="PS50035"/>
    </source>
</evidence>
<proteinExistence type="predicted"/>
<dbReference type="EMBL" id="JAVDSG010000001">
    <property type="protein sequence ID" value="MDR6591794.1"/>
    <property type="molecule type" value="Genomic_DNA"/>
</dbReference>
<comment type="caution">
    <text evidence="3">The sequence shown here is derived from an EMBL/GenBank/DDBJ whole genome shotgun (WGS) entry which is preliminary data.</text>
</comment>
<evidence type="ECO:0000256" key="1">
    <source>
        <dbReference type="SAM" id="MobiDB-lite"/>
    </source>
</evidence>
<organism evidence="3 4">
    <name type="scientific">Saccharothrix longispora</name>
    <dbReference type="NCBI Taxonomy" id="33920"/>
    <lineage>
        <taxon>Bacteria</taxon>
        <taxon>Bacillati</taxon>
        <taxon>Actinomycetota</taxon>
        <taxon>Actinomycetes</taxon>
        <taxon>Pseudonocardiales</taxon>
        <taxon>Pseudonocardiaceae</taxon>
        <taxon>Saccharothrix</taxon>
    </lineage>
</organism>
<feature type="domain" description="PLD phosphodiesterase" evidence="2">
    <location>
        <begin position="678"/>
        <end position="700"/>
    </location>
</feature>
<keyword evidence="4" id="KW-1185">Reference proteome</keyword>
<dbReference type="Proteomes" id="UP001268819">
    <property type="component" value="Unassembled WGS sequence"/>
</dbReference>
<accession>A0ABU1PPI6</accession>
<dbReference type="InterPro" id="IPR001736">
    <property type="entry name" value="PLipase_D/transphosphatidylase"/>
</dbReference>
<dbReference type="PROSITE" id="PS50035">
    <property type="entry name" value="PLD"/>
    <property type="match status" value="1"/>
</dbReference>